<name>A0A7W2IML2_9BURK</name>
<reference evidence="2 3" key="1">
    <citation type="submission" date="2020-07" db="EMBL/GenBank/DDBJ databases">
        <title>Novel species isolated from subtropical streams in China.</title>
        <authorList>
            <person name="Lu H."/>
        </authorList>
    </citation>
    <scope>NUCLEOTIDE SEQUENCE [LARGE SCALE GENOMIC DNA]</scope>
    <source>
        <strain evidence="2 3">LX47W</strain>
    </source>
</reference>
<evidence type="ECO:0000313" key="2">
    <source>
        <dbReference type="EMBL" id="MBA5689910.1"/>
    </source>
</evidence>
<protein>
    <submittedName>
        <fullName evidence="2">Transporter</fullName>
    </submittedName>
</protein>
<dbReference type="EMBL" id="JACEZU010000013">
    <property type="protein sequence ID" value="MBA5689910.1"/>
    <property type="molecule type" value="Genomic_DNA"/>
</dbReference>
<organism evidence="2 3">
    <name type="scientific">Rugamonas apoptosis</name>
    <dbReference type="NCBI Taxonomy" id="2758570"/>
    <lineage>
        <taxon>Bacteria</taxon>
        <taxon>Pseudomonadati</taxon>
        <taxon>Pseudomonadota</taxon>
        <taxon>Betaproteobacteria</taxon>
        <taxon>Burkholderiales</taxon>
        <taxon>Oxalobacteraceae</taxon>
        <taxon>Telluria group</taxon>
        <taxon>Rugamonas</taxon>
    </lineage>
</organism>
<dbReference type="Proteomes" id="UP000573499">
    <property type="component" value="Unassembled WGS sequence"/>
</dbReference>
<feature type="chain" id="PRO_5031355465" evidence="1">
    <location>
        <begin position="27"/>
        <end position="365"/>
    </location>
</feature>
<proteinExistence type="predicted"/>
<evidence type="ECO:0000313" key="3">
    <source>
        <dbReference type="Proteomes" id="UP000573499"/>
    </source>
</evidence>
<accession>A0A7W2IML2</accession>
<gene>
    <name evidence="2" type="ORF">H3H39_22935</name>
</gene>
<sequence length="365" mass="38462">METSMTKLMKKTALYALLGAAAGAHAAEGFEPRYNVAGSLGGEIFAPPDQTGWAAGLATTYVPVRKVTGDDGKALTLPVPGGALAVPGLPAAASPTYGPGRTTLDGNGNMTRQDLALAYLTPEQYAGGRLLFVVDVPFARKHQSIALHGDTPALNWPAPVPQPVQSAVAGQFAAQYQGAQAAQGEAATGAINGIGDTELIAGWQYVGEQWRVLGSAALVMPTGKYGTDPQPDVGQGNFRTLRPALQVAYLPTPQLALAAKVSLGLNGRNHDNQLRSGNWWGTELAAGYKTGIGVFGLHALRVQQYQDDDNNPFGASRYRTTNAGAFYTARLPGLGTIVTLQYIDTMASRNAKHSSFLQLRLIQLF</sequence>
<keyword evidence="1" id="KW-0732">Signal</keyword>
<dbReference type="AlphaFoldDB" id="A0A7W2IML2"/>
<feature type="signal peptide" evidence="1">
    <location>
        <begin position="1"/>
        <end position="26"/>
    </location>
</feature>
<comment type="caution">
    <text evidence="2">The sequence shown here is derived from an EMBL/GenBank/DDBJ whole genome shotgun (WGS) entry which is preliminary data.</text>
</comment>
<dbReference type="Pfam" id="PF13557">
    <property type="entry name" value="Phenol_MetA_deg"/>
    <property type="match status" value="1"/>
</dbReference>
<dbReference type="InterPro" id="IPR025737">
    <property type="entry name" value="FApF"/>
</dbReference>
<keyword evidence="3" id="KW-1185">Reference proteome</keyword>
<evidence type="ECO:0000256" key="1">
    <source>
        <dbReference type="SAM" id="SignalP"/>
    </source>
</evidence>